<comment type="similarity">
    <text evidence="6">Belongs to the nlpA lipoprotein family.</text>
</comment>
<evidence type="ECO:0000256" key="3">
    <source>
        <dbReference type="ARBA" id="ARBA00023136"/>
    </source>
</evidence>
<accession>A0A9D9EBS7</accession>
<dbReference type="GO" id="GO:0016020">
    <property type="term" value="C:membrane"/>
    <property type="evidence" value="ECO:0007669"/>
    <property type="project" value="UniProtKB-SubCell"/>
</dbReference>
<evidence type="ECO:0000313" key="8">
    <source>
        <dbReference type="EMBL" id="MBO8443585.1"/>
    </source>
</evidence>
<dbReference type="PANTHER" id="PTHR30429:SF0">
    <property type="entry name" value="METHIONINE-BINDING LIPOPROTEIN METQ"/>
    <property type="match status" value="1"/>
</dbReference>
<evidence type="ECO:0000256" key="1">
    <source>
        <dbReference type="ARBA" id="ARBA00004635"/>
    </source>
</evidence>
<reference evidence="8" key="2">
    <citation type="journal article" date="2021" name="PeerJ">
        <title>Extensive microbial diversity within the chicken gut microbiome revealed by metagenomics and culture.</title>
        <authorList>
            <person name="Gilroy R."/>
            <person name="Ravi A."/>
            <person name="Getino M."/>
            <person name="Pursley I."/>
            <person name="Horton D.L."/>
            <person name="Alikhan N.F."/>
            <person name="Baker D."/>
            <person name="Gharbi K."/>
            <person name="Hall N."/>
            <person name="Watson M."/>
            <person name="Adriaenssens E.M."/>
            <person name="Foster-Nyarko E."/>
            <person name="Jarju S."/>
            <person name="Secka A."/>
            <person name="Antonio M."/>
            <person name="Oren A."/>
            <person name="Chaudhuri R.R."/>
            <person name="La Ragione R."/>
            <person name="Hildebrand F."/>
            <person name="Pallen M.J."/>
        </authorList>
    </citation>
    <scope>NUCLEOTIDE SEQUENCE</scope>
    <source>
        <strain evidence="8">11167</strain>
    </source>
</reference>
<dbReference type="SUPFAM" id="SSF53850">
    <property type="entry name" value="Periplasmic binding protein-like II"/>
    <property type="match status" value="1"/>
</dbReference>
<organism evidence="8 9">
    <name type="scientific">Candidatus Aphodenecus pullistercoris</name>
    <dbReference type="NCBI Taxonomy" id="2840669"/>
    <lineage>
        <taxon>Bacteria</taxon>
        <taxon>Pseudomonadati</taxon>
        <taxon>Spirochaetota</taxon>
        <taxon>Spirochaetia</taxon>
        <taxon>Spirochaetales</taxon>
        <taxon>Candidatus Aphodenecus</taxon>
    </lineage>
</organism>
<keyword evidence="2 7" id="KW-0732">Signal</keyword>
<dbReference type="CDD" id="cd13597">
    <property type="entry name" value="PBP2_lipoprotein_Tp32"/>
    <property type="match status" value="1"/>
</dbReference>
<dbReference type="InterPro" id="IPR004872">
    <property type="entry name" value="Lipoprotein_NlpA"/>
</dbReference>
<dbReference type="Pfam" id="PF03180">
    <property type="entry name" value="Lipoprotein_9"/>
    <property type="match status" value="1"/>
</dbReference>
<sequence length="269" mass="28470">MKKIVATLLIALVAFTAFAGGAAETSADGNIVLRVGASPEPHGTLLSLIVDQLAEQGITLEIVEFTDYVMPNEALQAGEIEANYFQHLPYLESYNNEHGYNLVSAGGIHIEPMALYSTKYDSVDAIPDGATIAIPNDPTNEGRALLLLANNGLIELSEDAGVEAIPADITSNPHGYEFTEIEAASLPRVIGDVDAAIINGNYAIPAGLIATRDGLLIEGGESPYVNVIAVRDGDQDKPEIQALVEALKSSVVSDYVAEHYPNGEVILVD</sequence>
<evidence type="ECO:0000256" key="7">
    <source>
        <dbReference type="SAM" id="SignalP"/>
    </source>
</evidence>
<proteinExistence type="inferred from homology"/>
<keyword evidence="4" id="KW-0564">Palmitate</keyword>
<reference evidence="8" key="1">
    <citation type="submission" date="2020-10" db="EMBL/GenBank/DDBJ databases">
        <authorList>
            <person name="Gilroy R."/>
        </authorList>
    </citation>
    <scope>NUCLEOTIDE SEQUENCE</scope>
    <source>
        <strain evidence="8">11167</strain>
    </source>
</reference>
<evidence type="ECO:0000256" key="2">
    <source>
        <dbReference type="ARBA" id="ARBA00022729"/>
    </source>
</evidence>
<name>A0A9D9EBS7_9SPIR</name>
<keyword evidence="3" id="KW-0472">Membrane</keyword>
<evidence type="ECO:0000256" key="5">
    <source>
        <dbReference type="ARBA" id="ARBA00023288"/>
    </source>
</evidence>
<comment type="subcellular location">
    <subcellularLocation>
        <location evidence="1">Membrane</location>
        <topology evidence="1">Lipid-anchor</topology>
    </subcellularLocation>
</comment>
<dbReference type="Gene3D" id="3.40.190.10">
    <property type="entry name" value="Periplasmic binding protein-like II"/>
    <property type="match status" value="2"/>
</dbReference>
<dbReference type="AlphaFoldDB" id="A0A9D9EBS7"/>
<dbReference type="EMBL" id="JADIMU010000049">
    <property type="protein sequence ID" value="MBO8443585.1"/>
    <property type="molecule type" value="Genomic_DNA"/>
</dbReference>
<feature type="chain" id="PRO_5038702675" description="Lipoprotein" evidence="7">
    <location>
        <begin position="20"/>
        <end position="269"/>
    </location>
</feature>
<dbReference type="PANTHER" id="PTHR30429">
    <property type="entry name" value="D-METHIONINE-BINDING LIPOPROTEIN METQ"/>
    <property type="match status" value="1"/>
</dbReference>
<evidence type="ECO:0000256" key="4">
    <source>
        <dbReference type="ARBA" id="ARBA00023139"/>
    </source>
</evidence>
<keyword evidence="5 6" id="KW-0449">Lipoprotein</keyword>
<dbReference type="PIRSF" id="PIRSF002854">
    <property type="entry name" value="MetQ"/>
    <property type="match status" value="1"/>
</dbReference>
<comment type="caution">
    <text evidence="8">The sequence shown here is derived from an EMBL/GenBank/DDBJ whole genome shotgun (WGS) entry which is preliminary data.</text>
</comment>
<protein>
    <recommendedName>
        <fullName evidence="6">Lipoprotein</fullName>
    </recommendedName>
</protein>
<evidence type="ECO:0000313" key="9">
    <source>
        <dbReference type="Proteomes" id="UP000823633"/>
    </source>
</evidence>
<feature type="signal peptide" evidence="7">
    <location>
        <begin position="1"/>
        <end position="19"/>
    </location>
</feature>
<dbReference type="Proteomes" id="UP000823633">
    <property type="component" value="Unassembled WGS sequence"/>
</dbReference>
<evidence type="ECO:0000256" key="6">
    <source>
        <dbReference type="PIRNR" id="PIRNR002854"/>
    </source>
</evidence>
<gene>
    <name evidence="8" type="ORF">IAC42_07510</name>
</gene>